<sequence>MELNKAVLDCMQSLRRRLREEMSIDIRLSQPDAITAMLSACLDSNNEETRLLGQKLAGFSDTSLPAPGKALQSGIVPIQPKEPTGSLRMYRGQRVYT</sequence>
<dbReference type="EMBL" id="FZOG01000002">
    <property type="protein sequence ID" value="SNS23220.1"/>
    <property type="molecule type" value="Genomic_DNA"/>
</dbReference>
<evidence type="ECO:0000313" key="2">
    <source>
        <dbReference type="EMBL" id="SNS23220.1"/>
    </source>
</evidence>
<protein>
    <submittedName>
        <fullName evidence="2">Uncharacterized protein</fullName>
    </submittedName>
</protein>
<reference evidence="3" key="1">
    <citation type="submission" date="2017-06" db="EMBL/GenBank/DDBJ databases">
        <authorList>
            <person name="Varghese N."/>
            <person name="Submissions S."/>
        </authorList>
    </citation>
    <scope>NUCLEOTIDE SEQUENCE [LARGE SCALE GENOMIC DNA]</scope>
    <source>
        <strain evidence="3">CIP 108523</strain>
    </source>
</reference>
<name>A0A239CSY4_9PSED</name>
<gene>
    <name evidence="2" type="ORF">SAMN05216255_1881</name>
</gene>
<dbReference type="AlphaFoldDB" id="A0A239CSY4"/>
<dbReference type="Proteomes" id="UP000242915">
    <property type="component" value="Unassembled WGS sequence"/>
</dbReference>
<feature type="region of interest" description="Disordered" evidence="1">
    <location>
        <begin position="76"/>
        <end position="97"/>
    </location>
</feature>
<dbReference type="RefSeq" id="WP_089359557.1">
    <property type="nucleotide sequence ID" value="NZ_FZOG01000002.1"/>
</dbReference>
<proteinExistence type="predicted"/>
<keyword evidence="3" id="KW-1185">Reference proteome</keyword>
<accession>A0A239CSY4</accession>
<organism evidence="2 3">
    <name type="scientific">Pseudomonas segetis</name>
    <dbReference type="NCBI Taxonomy" id="298908"/>
    <lineage>
        <taxon>Bacteria</taxon>
        <taxon>Pseudomonadati</taxon>
        <taxon>Pseudomonadota</taxon>
        <taxon>Gammaproteobacteria</taxon>
        <taxon>Pseudomonadales</taxon>
        <taxon>Pseudomonadaceae</taxon>
        <taxon>Pseudomonas</taxon>
    </lineage>
</organism>
<evidence type="ECO:0000313" key="3">
    <source>
        <dbReference type="Proteomes" id="UP000242915"/>
    </source>
</evidence>
<evidence type="ECO:0000256" key="1">
    <source>
        <dbReference type="SAM" id="MobiDB-lite"/>
    </source>
</evidence>